<accession>A0AAI9U8I7</accession>
<comment type="caution">
    <text evidence="1">The sequence shown here is derived from an EMBL/GenBank/DDBJ whole genome shotgun (WGS) entry which is preliminary data.</text>
</comment>
<name>A0AAI9U8I7_9PEZI</name>
<reference evidence="1 2" key="1">
    <citation type="submission" date="2016-10" db="EMBL/GenBank/DDBJ databases">
        <title>The genome sequence of Colletotrichum fioriniae PJ7.</title>
        <authorList>
            <person name="Baroncelli R."/>
        </authorList>
    </citation>
    <scope>NUCLEOTIDE SEQUENCE [LARGE SCALE GENOMIC DNA]</scope>
    <source>
        <strain evidence="1">Col 31</strain>
    </source>
</reference>
<organism evidence="1 2">
    <name type="scientific">Colletotrichum melonis</name>
    <dbReference type="NCBI Taxonomy" id="1209925"/>
    <lineage>
        <taxon>Eukaryota</taxon>
        <taxon>Fungi</taxon>
        <taxon>Dikarya</taxon>
        <taxon>Ascomycota</taxon>
        <taxon>Pezizomycotina</taxon>
        <taxon>Sordariomycetes</taxon>
        <taxon>Hypocreomycetidae</taxon>
        <taxon>Glomerellales</taxon>
        <taxon>Glomerellaceae</taxon>
        <taxon>Colletotrichum</taxon>
        <taxon>Colletotrichum acutatum species complex</taxon>
    </lineage>
</organism>
<keyword evidence="2" id="KW-1185">Reference proteome</keyword>
<evidence type="ECO:0000313" key="2">
    <source>
        <dbReference type="Proteomes" id="UP001239795"/>
    </source>
</evidence>
<dbReference type="EMBL" id="MLGG01000046">
    <property type="protein sequence ID" value="KAK1451409.1"/>
    <property type="molecule type" value="Genomic_DNA"/>
</dbReference>
<protein>
    <submittedName>
        <fullName evidence="1">Uncharacterized protein</fullName>
    </submittedName>
</protein>
<dbReference type="Proteomes" id="UP001239795">
    <property type="component" value="Unassembled WGS sequence"/>
</dbReference>
<gene>
    <name evidence="1" type="ORF">CMEL01_05983</name>
</gene>
<proteinExistence type="predicted"/>
<dbReference type="AlphaFoldDB" id="A0AAI9U8I7"/>
<sequence length="34" mass="3837">MSTPFLQILNVTTATLQVLRHPTLPYSNHQTARS</sequence>
<evidence type="ECO:0000313" key="1">
    <source>
        <dbReference type="EMBL" id="KAK1451409.1"/>
    </source>
</evidence>